<dbReference type="PANTHER" id="PTHR19229:SF250">
    <property type="entry name" value="ABC TRANSPORTER DOMAIN-CONTAINING PROTEIN-RELATED"/>
    <property type="match status" value="1"/>
</dbReference>
<feature type="domain" description="ATPase AAA-type core" evidence="1">
    <location>
        <begin position="16"/>
        <end position="78"/>
    </location>
</feature>
<dbReference type="GO" id="GO:0005319">
    <property type="term" value="F:lipid transporter activity"/>
    <property type="evidence" value="ECO:0007669"/>
    <property type="project" value="TreeGrafter"/>
</dbReference>
<dbReference type="PANTHER" id="PTHR19229">
    <property type="entry name" value="ATP-BINDING CASSETTE TRANSPORTER SUBFAMILY A ABCA"/>
    <property type="match status" value="1"/>
</dbReference>
<keyword evidence="3" id="KW-1185">Reference proteome</keyword>
<gene>
    <name evidence="2" type="ORF">C0Q70_15512</name>
</gene>
<dbReference type="Proteomes" id="UP000245119">
    <property type="component" value="Linkage Group LG9"/>
</dbReference>
<dbReference type="InterPro" id="IPR026082">
    <property type="entry name" value="ABCA"/>
</dbReference>
<dbReference type="SUPFAM" id="SSF52540">
    <property type="entry name" value="P-loop containing nucleoside triphosphate hydrolases"/>
    <property type="match status" value="1"/>
</dbReference>
<name>A0A2T7NV29_POMCA</name>
<dbReference type="InterPro" id="IPR003959">
    <property type="entry name" value="ATPase_AAA_core"/>
</dbReference>
<dbReference type="AlphaFoldDB" id="A0A2T7NV29"/>
<accession>A0A2T7NV29</accession>
<dbReference type="STRING" id="400727.A0A2T7NV29"/>
<dbReference type="GO" id="GO:0016887">
    <property type="term" value="F:ATP hydrolysis activity"/>
    <property type="evidence" value="ECO:0007669"/>
    <property type="project" value="InterPro"/>
</dbReference>
<evidence type="ECO:0000259" key="1">
    <source>
        <dbReference type="Pfam" id="PF13304"/>
    </source>
</evidence>
<proteinExistence type="predicted"/>
<comment type="caution">
    <text evidence="2">The sequence shown here is derived from an EMBL/GenBank/DDBJ whole genome shotgun (WGS) entry which is preliminary data.</text>
</comment>
<dbReference type="InterPro" id="IPR027417">
    <property type="entry name" value="P-loop_NTPase"/>
</dbReference>
<dbReference type="EMBL" id="PZQS01000009">
    <property type="protein sequence ID" value="PVD25015.1"/>
    <property type="molecule type" value="Genomic_DNA"/>
</dbReference>
<dbReference type="GO" id="GO:0016020">
    <property type="term" value="C:membrane"/>
    <property type="evidence" value="ECO:0007669"/>
    <property type="project" value="InterPro"/>
</dbReference>
<evidence type="ECO:0000313" key="3">
    <source>
        <dbReference type="Proteomes" id="UP000245119"/>
    </source>
</evidence>
<dbReference type="OrthoDB" id="6512918at2759"/>
<sequence>MSSHYDVTPLVVSLRSGGNKRKLSTAIALVGDPPFILLDEPSAGVDPAARRQLWEVLSKVRASGRTMVLTSHSMEECDALCTRIAIMVNGRFKCLGGPQHLKNKFGQGYTLIVKMGVNDHGELASHNPVVAAVTDNFREARIFDAMDGYVHMQVNNKHIYIEREYVEQYFIKT</sequence>
<reference evidence="2 3" key="1">
    <citation type="submission" date="2018-04" db="EMBL/GenBank/DDBJ databases">
        <title>The genome of golden apple snail Pomacea canaliculata provides insight into stress tolerance and invasive adaptation.</title>
        <authorList>
            <person name="Liu C."/>
            <person name="Liu B."/>
            <person name="Ren Y."/>
            <person name="Zhang Y."/>
            <person name="Wang H."/>
            <person name="Li S."/>
            <person name="Jiang F."/>
            <person name="Yin L."/>
            <person name="Zhang G."/>
            <person name="Qian W."/>
            <person name="Fan W."/>
        </authorList>
    </citation>
    <scope>NUCLEOTIDE SEQUENCE [LARGE SCALE GENOMIC DNA]</scope>
    <source>
        <strain evidence="2">SZHN2017</strain>
        <tissue evidence="2">Muscle</tissue>
    </source>
</reference>
<dbReference type="GO" id="GO:0140359">
    <property type="term" value="F:ABC-type transporter activity"/>
    <property type="evidence" value="ECO:0007669"/>
    <property type="project" value="InterPro"/>
</dbReference>
<dbReference type="Pfam" id="PF13304">
    <property type="entry name" value="AAA_21"/>
    <property type="match status" value="1"/>
</dbReference>
<evidence type="ECO:0000313" key="2">
    <source>
        <dbReference type="EMBL" id="PVD25015.1"/>
    </source>
</evidence>
<dbReference type="GO" id="GO:0005524">
    <property type="term" value="F:ATP binding"/>
    <property type="evidence" value="ECO:0007669"/>
    <property type="project" value="InterPro"/>
</dbReference>
<dbReference type="Gene3D" id="3.40.50.300">
    <property type="entry name" value="P-loop containing nucleotide triphosphate hydrolases"/>
    <property type="match status" value="1"/>
</dbReference>
<organism evidence="2 3">
    <name type="scientific">Pomacea canaliculata</name>
    <name type="common">Golden apple snail</name>
    <dbReference type="NCBI Taxonomy" id="400727"/>
    <lineage>
        <taxon>Eukaryota</taxon>
        <taxon>Metazoa</taxon>
        <taxon>Spiralia</taxon>
        <taxon>Lophotrochozoa</taxon>
        <taxon>Mollusca</taxon>
        <taxon>Gastropoda</taxon>
        <taxon>Caenogastropoda</taxon>
        <taxon>Architaenioglossa</taxon>
        <taxon>Ampullarioidea</taxon>
        <taxon>Ampullariidae</taxon>
        <taxon>Pomacea</taxon>
    </lineage>
</organism>
<protein>
    <recommendedName>
        <fullName evidence="1">ATPase AAA-type core domain-containing protein</fullName>
    </recommendedName>
</protein>